<accession>A0ACC0UCZ5</accession>
<dbReference type="EMBL" id="JAGFNK010000063">
    <property type="protein sequence ID" value="KAI9509501.1"/>
    <property type="molecule type" value="Genomic_DNA"/>
</dbReference>
<name>A0ACC0UCZ5_9AGAM</name>
<sequence>AVTILFSIWVSAHPNVPSPPLREPGARVAVRRLGLMFAALFVPEIMVAWALRQRSAAV</sequence>
<evidence type="ECO:0000313" key="1">
    <source>
        <dbReference type="EMBL" id="KAI9509501.1"/>
    </source>
</evidence>
<reference evidence="1" key="1">
    <citation type="submission" date="2021-03" db="EMBL/GenBank/DDBJ databases">
        <title>Evolutionary priming and transition to the ectomycorrhizal habit in an iconic lineage of mushroom-forming fungi: is preadaptation a requirement?</title>
        <authorList>
            <consortium name="DOE Joint Genome Institute"/>
            <person name="Looney B.P."/>
            <person name="Miyauchi S."/>
            <person name="Morin E."/>
            <person name="Drula E."/>
            <person name="Courty P.E."/>
            <person name="Chicoki N."/>
            <person name="Fauchery L."/>
            <person name="Kohler A."/>
            <person name="Kuo A."/>
            <person name="LaButti K."/>
            <person name="Pangilinan J."/>
            <person name="Lipzen A."/>
            <person name="Riley R."/>
            <person name="Andreopoulos W."/>
            <person name="He G."/>
            <person name="Johnson J."/>
            <person name="Barry K.W."/>
            <person name="Grigoriev I.V."/>
            <person name="Nagy L."/>
            <person name="Hibbett D."/>
            <person name="Henrissat B."/>
            <person name="Matheny P.B."/>
            <person name="Labbe J."/>
            <person name="Martin A.F."/>
        </authorList>
    </citation>
    <scope>NUCLEOTIDE SEQUENCE</scope>
    <source>
        <strain evidence="1">BPL698</strain>
    </source>
</reference>
<comment type="caution">
    <text evidence="1">The sequence shown here is derived from an EMBL/GenBank/DDBJ whole genome shotgun (WGS) entry which is preliminary data.</text>
</comment>
<evidence type="ECO:0000313" key="2">
    <source>
        <dbReference type="Proteomes" id="UP001207468"/>
    </source>
</evidence>
<feature type="non-terminal residue" evidence="1">
    <location>
        <position position="58"/>
    </location>
</feature>
<gene>
    <name evidence="1" type="ORF">F5148DRAFT_1187214</name>
</gene>
<keyword evidence="2" id="KW-1185">Reference proteome</keyword>
<feature type="non-terminal residue" evidence="1">
    <location>
        <position position="1"/>
    </location>
</feature>
<proteinExistence type="predicted"/>
<protein>
    <submittedName>
        <fullName evidence="1">Uncharacterized protein</fullName>
    </submittedName>
</protein>
<organism evidence="1 2">
    <name type="scientific">Russula earlei</name>
    <dbReference type="NCBI Taxonomy" id="71964"/>
    <lineage>
        <taxon>Eukaryota</taxon>
        <taxon>Fungi</taxon>
        <taxon>Dikarya</taxon>
        <taxon>Basidiomycota</taxon>
        <taxon>Agaricomycotina</taxon>
        <taxon>Agaricomycetes</taxon>
        <taxon>Russulales</taxon>
        <taxon>Russulaceae</taxon>
        <taxon>Russula</taxon>
    </lineage>
</organism>
<dbReference type="Proteomes" id="UP001207468">
    <property type="component" value="Unassembled WGS sequence"/>
</dbReference>